<feature type="transmembrane region" description="Helical" evidence="8">
    <location>
        <begin position="163"/>
        <end position="184"/>
    </location>
</feature>
<dbReference type="InterPro" id="IPR000425">
    <property type="entry name" value="MIP"/>
</dbReference>
<dbReference type="PANTHER" id="PTHR43829:SF9">
    <property type="entry name" value="AQUAPORIN-9"/>
    <property type="match status" value="1"/>
</dbReference>
<feature type="transmembrane region" description="Helical" evidence="8">
    <location>
        <begin position="138"/>
        <end position="157"/>
    </location>
</feature>
<comment type="similarity">
    <text evidence="2 7">Belongs to the MIP/aquaporin (TC 1.A.8) family.</text>
</comment>
<feature type="transmembrane region" description="Helical" evidence="8">
    <location>
        <begin position="34"/>
        <end position="55"/>
    </location>
</feature>
<feature type="transmembrane region" description="Helical" evidence="8">
    <location>
        <begin position="240"/>
        <end position="260"/>
    </location>
</feature>
<dbReference type="InterPro" id="IPR050363">
    <property type="entry name" value="MIP/Aquaporin"/>
</dbReference>
<dbReference type="PROSITE" id="PS00221">
    <property type="entry name" value="MIP"/>
    <property type="match status" value="1"/>
</dbReference>
<gene>
    <name evidence="9" type="ORF">QT716_10885</name>
</gene>
<accession>A0ABU4G0P1</accession>
<comment type="subcellular location">
    <subcellularLocation>
        <location evidence="1">Membrane</location>
        <topology evidence="1">Multi-pass membrane protein</topology>
    </subcellularLocation>
</comment>
<dbReference type="Proteomes" id="UP001280629">
    <property type="component" value="Unassembled WGS sequence"/>
</dbReference>
<evidence type="ECO:0000256" key="7">
    <source>
        <dbReference type="RuleBase" id="RU000477"/>
    </source>
</evidence>
<evidence type="ECO:0000256" key="8">
    <source>
        <dbReference type="SAM" id="Phobius"/>
    </source>
</evidence>
<dbReference type="PANTHER" id="PTHR43829">
    <property type="entry name" value="AQUAPORIN OR AQUAGLYCEROPORIN RELATED"/>
    <property type="match status" value="1"/>
</dbReference>
<keyword evidence="3 7" id="KW-0813">Transport</keyword>
<organism evidence="9 10">
    <name type="scientific">Sporosarcina aquimarina</name>
    <dbReference type="NCBI Taxonomy" id="114975"/>
    <lineage>
        <taxon>Bacteria</taxon>
        <taxon>Bacillati</taxon>
        <taxon>Bacillota</taxon>
        <taxon>Bacilli</taxon>
        <taxon>Bacillales</taxon>
        <taxon>Caryophanaceae</taxon>
        <taxon>Sporosarcina</taxon>
    </lineage>
</organism>
<evidence type="ECO:0000256" key="4">
    <source>
        <dbReference type="ARBA" id="ARBA00022692"/>
    </source>
</evidence>
<evidence type="ECO:0000313" key="9">
    <source>
        <dbReference type="EMBL" id="MDW0110540.1"/>
    </source>
</evidence>
<evidence type="ECO:0000256" key="1">
    <source>
        <dbReference type="ARBA" id="ARBA00004141"/>
    </source>
</evidence>
<dbReference type="RefSeq" id="WP_317936099.1">
    <property type="nucleotide sequence ID" value="NZ_JAUBDH010000006.1"/>
</dbReference>
<evidence type="ECO:0000256" key="3">
    <source>
        <dbReference type="ARBA" id="ARBA00022448"/>
    </source>
</evidence>
<keyword evidence="4 7" id="KW-0812">Transmembrane</keyword>
<dbReference type="NCBIfam" id="TIGR00861">
    <property type="entry name" value="MIP"/>
    <property type="match status" value="1"/>
</dbReference>
<feature type="transmembrane region" description="Helical" evidence="8">
    <location>
        <begin position="6"/>
        <end position="27"/>
    </location>
</feature>
<sequence length="281" mass="29617">MTPFAGELIGTMILILFGGGVVGGVALKKSKAEGSGWIVITVGWGLAVALGVYAVGQASGAHLNPAVTIGLATIGDFPWADVPSYILAQMIGAILGAVLVYFQYLPHWKETEDPIAKRDVFATTPAIRHPLSNLTSEVIGTFILLLGLLSIGANEFTEGLNPLIVGALIIAIGLSLGGTTGYAINPARDLGPRIAHFFLPIPKKGSSGWRYAWVPVVGPILGGTMGALFYKQFFIGENSIAFWIVGAVVLALLVAAQYSIRKETSSESVETTTRHATTHKF</sequence>
<evidence type="ECO:0000256" key="5">
    <source>
        <dbReference type="ARBA" id="ARBA00022989"/>
    </source>
</evidence>
<comment type="caution">
    <text evidence="9">The sequence shown here is derived from an EMBL/GenBank/DDBJ whole genome shotgun (WGS) entry which is preliminary data.</text>
</comment>
<keyword evidence="6 8" id="KW-0472">Membrane</keyword>
<feature type="transmembrane region" description="Helical" evidence="8">
    <location>
        <begin position="211"/>
        <end position="234"/>
    </location>
</feature>
<dbReference type="Gene3D" id="1.20.1080.10">
    <property type="entry name" value="Glycerol uptake facilitator protein"/>
    <property type="match status" value="1"/>
</dbReference>
<evidence type="ECO:0000256" key="6">
    <source>
        <dbReference type="ARBA" id="ARBA00023136"/>
    </source>
</evidence>
<dbReference type="PRINTS" id="PR00783">
    <property type="entry name" value="MINTRINSICP"/>
</dbReference>
<feature type="transmembrane region" description="Helical" evidence="8">
    <location>
        <begin position="85"/>
        <end position="102"/>
    </location>
</feature>
<dbReference type="EMBL" id="JAUBDH010000006">
    <property type="protein sequence ID" value="MDW0110540.1"/>
    <property type="molecule type" value="Genomic_DNA"/>
</dbReference>
<name>A0ABU4G0P1_9BACL</name>
<evidence type="ECO:0000313" key="10">
    <source>
        <dbReference type="Proteomes" id="UP001280629"/>
    </source>
</evidence>
<keyword evidence="10" id="KW-1185">Reference proteome</keyword>
<evidence type="ECO:0000256" key="2">
    <source>
        <dbReference type="ARBA" id="ARBA00006175"/>
    </source>
</evidence>
<reference evidence="9 10" key="1">
    <citation type="submission" date="2023-06" db="EMBL/GenBank/DDBJ databases">
        <title>Sporosarcina sp. nov., isolated from Korean traditional fermented seafood 'Jeotgal'.</title>
        <authorList>
            <person name="Yang A.-I."/>
            <person name="Shin N.-R."/>
        </authorList>
    </citation>
    <scope>NUCLEOTIDE SEQUENCE [LARGE SCALE GENOMIC DNA]</scope>
    <source>
        <strain evidence="9 10">KCTC3840</strain>
    </source>
</reference>
<dbReference type="InterPro" id="IPR023271">
    <property type="entry name" value="Aquaporin-like"/>
</dbReference>
<dbReference type="Pfam" id="PF00230">
    <property type="entry name" value="MIP"/>
    <property type="match status" value="1"/>
</dbReference>
<dbReference type="InterPro" id="IPR022357">
    <property type="entry name" value="MIP_CS"/>
</dbReference>
<keyword evidence="5 8" id="KW-1133">Transmembrane helix</keyword>
<protein>
    <submittedName>
        <fullName evidence="9">MIP/aquaporin family protein</fullName>
    </submittedName>
</protein>
<proteinExistence type="inferred from homology"/>
<dbReference type="SUPFAM" id="SSF81338">
    <property type="entry name" value="Aquaporin-like"/>
    <property type="match status" value="1"/>
</dbReference>